<evidence type="ECO:0000313" key="3">
    <source>
        <dbReference type="EMBL" id="GGC94472.1"/>
    </source>
</evidence>
<evidence type="ECO:0000256" key="1">
    <source>
        <dbReference type="SAM" id="MobiDB-lite"/>
    </source>
</evidence>
<keyword evidence="2" id="KW-0812">Transmembrane</keyword>
<reference evidence="4" key="1">
    <citation type="journal article" date="2019" name="Int. J. Syst. Evol. Microbiol.">
        <title>The Global Catalogue of Microorganisms (GCM) 10K type strain sequencing project: providing services to taxonomists for standard genome sequencing and annotation.</title>
        <authorList>
            <consortium name="The Broad Institute Genomics Platform"/>
            <consortium name="The Broad Institute Genome Sequencing Center for Infectious Disease"/>
            <person name="Wu L."/>
            <person name="Ma J."/>
        </authorList>
    </citation>
    <scope>NUCLEOTIDE SEQUENCE [LARGE SCALE GENOMIC DNA]</scope>
    <source>
        <strain evidence="4">CCM 7282</strain>
    </source>
</reference>
<keyword evidence="2" id="KW-1133">Transmembrane helix</keyword>
<keyword evidence="4" id="KW-1185">Reference proteome</keyword>
<dbReference type="Proteomes" id="UP000619534">
    <property type="component" value="Unassembled WGS sequence"/>
</dbReference>
<evidence type="ECO:0000256" key="2">
    <source>
        <dbReference type="SAM" id="Phobius"/>
    </source>
</evidence>
<proteinExistence type="predicted"/>
<sequence length="181" mass="20249">MGKLFSFKGFMTILIILVVGSLGFFGVLIVTDINENKSENTAATESSDQEENPSESGGQAEAGEPPSEEGFEEAGDLIAVAHRYYNDTTGYGKLEDGVKWSEQRERAEQYLTYIEDNTFEDPPTLQTDMDAVGQYLKQIVDGSKELNNVKQAHRYFHDLDIAINNYTDYKEVWGVTETPVN</sequence>
<comment type="caution">
    <text evidence="3">The sequence shown here is derived from an EMBL/GenBank/DDBJ whole genome shotgun (WGS) entry which is preliminary data.</text>
</comment>
<keyword evidence="2" id="KW-0472">Membrane</keyword>
<organism evidence="3 4">
    <name type="scientific">Thalassobacillus devorans</name>
    <dbReference type="NCBI Taxonomy" id="279813"/>
    <lineage>
        <taxon>Bacteria</taxon>
        <taxon>Bacillati</taxon>
        <taxon>Bacillota</taxon>
        <taxon>Bacilli</taxon>
        <taxon>Bacillales</taxon>
        <taxon>Bacillaceae</taxon>
        <taxon>Thalassobacillus</taxon>
    </lineage>
</organism>
<dbReference type="RefSeq" id="WP_062443751.1">
    <property type="nucleotide sequence ID" value="NZ_BMCJ01000005.1"/>
</dbReference>
<protein>
    <submittedName>
        <fullName evidence="3">Uncharacterized protein</fullName>
    </submittedName>
</protein>
<accession>A0ABQ1PCD9</accession>
<evidence type="ECO:0000313" key="4">
    <source>
        <dbReference type="Proteomes" id="UP000619534"/>
    </source>
</evidence>
<feature type="region of interest" description="Disordered" evidence="1">
    <location>
        <begin position="39"/>
        <end position="71"/>
    </location>
</feature>
<dbReference type="EMBL" id="BMCJ01000005">
    <property type="protein sequence ID" value="GGC94472.1"/>
    <property type="molecule type" value="Genomic_DNA"/>
</dbReference>
<name>A0ABQ1PCD9_9BACI</name>
<feature type="transmembrane region" description="Helical" evidence="2">
    <location>
        <begin position="12"/>
        <end position="31"/>
    </location>
</feature>
<gene>
    <name evidence="3" type="ORF">GCM10007216_26500</name>
</gene>